<accession>A0AAN8MAJ4</accession>
<sequence length="72" mass="8333">MYGDSTVRQYYDFLTSFVPELKKFNLRSHVRAGPFMAVNIPHNILLKYRCQRPPPPHILAPSQRQSATLCSQ</sequence>
<dbReference type="AlphaFoldDB" id="A0AAN8MAJ4"/>
<comment type="caution">
    <text evidence="2">The sequence shown here is derived from an EMBL/GenBank/DDBJ whole genome shotgun (WGS) entry which is preliminary data.</text>
</comment>
<organism evidence="2 3">
    <name type="scientific">Coregonus suidteri</name>
    <dbReference type="NCBI Taxonomy" id="861788"/>
    <lineage>
        <taxon>Eukaryota</taxon>
        <taxon>Metazoa</taxon>
        <taxon>Chordata</taxon>
        <taxon>Craniata</taxon>
        <taxon>Vertebrata</taxon>
        <taxon>Euteleostomi</taxon>
        <taxon>Actinopterygii</taxon>
        <taxon>Neopterygii</taxon>
        <taxon>Teleostei</taxon>
        <taxon>Protacanthopterygii</taxon>
        <taxon>Salmoniformes</taxon>
        <taxon>Salmonidae</taxon>
        <taxon>Coregoninae</taxon>
        <taxon>Coregonus</taxon>
    </lineage>
</organism>
<name>A0AAN8MAJ4_9TELE</name>
<evidence type="ECO:0000259" key="1">
    <source>
        <dbReference type="Pfam" id="PF24536"/>
    </source>
</evidence>
<dbReference type="Proteomes" id="UP001356427">
    <property type="component" value="Unassembled WGS sequence"/>
</dbReference>
<evidence type="ECO:0000313" key="2">
    <source>
        <dbReference type="EMBL" id="KAK6325944.1"/>
    </source>
</evidence>
<evidence type="ECO:0000313" key="3">
    <source>
        <dbReference type="Proteomes" id="UP001356427"/>
    </source>
</evidence>
<proteinExistence type="predicted"/>
<keyword evidence="3" id="KW-1185">Reference proteome</keyword>
<dbReference type="Pfam" id="PF24536">
    <property type="entry name" value="NXPE4_C"/>
    <property type="match status" value="1"/>
</dbReference>
<protein>
    <recommendedName>
        <fullName evidence="1">NXPE C-terminal domain-containing protein</fullName>
    </recommendedName>
</protein>
<dbReference type="InterPro" id="IPR057106">
    <property type="entry name" value="NXPE4_C"/>
</dbReference>
<dbReference type="EMBL" id="JAGTTL010000002">
    <property type="protein sequence ID" value="KAK6325944.1"/>
    <property type="molecule type" value="Genomic_DNA"/>
</dbReference>
<reference evidence="2 3" key="1">
    <citation type="submission" date="2021-04" db="EMBL/GenBank/DDBJ databases">
        <authorList>
            <person name="De Guttry C."/>
            <person name="Zahm M."/>
            <person name="Klopp C."/>
            <person name="Cabau C."/>
            <person name="Louis A."/>
            <person name="Berthelot C."/>
            <person name="Parey E."/>
            <person name="Roest Crollius H."/>
            <person name="Montfort J."/>
            <person name="Robinson-Rechavi M."/>
            <person name="Bucao C."/>
            <person name="Bouchez O."/>
            <person name="Gislard M."/>
            <person name="Lluch J."/>
            <person name="Milhes M."/>
            <person name="Lampietro C."/>
            <person name="Lopez Roques C."/>
            <person name="Donnadieu C."/>
            <person name="Braasch I."/>
            <person name="Desvignes T."/>
            <person name="Postlethwait J."/>
            <person name="Bobe J."/>
            <person name="Wedekind C."/>
            <person name="Guiguen Y."/>
        </authorList>
    </citation>
    <scope>NUCLEOTIDE SEQUENCE [LARGE SCALE GENOMIC DNA]</scope>
    <source>
        <strain evidence="2">Cs_M1</strain>
        <tissue evidence="2">Blood</tissue>
    </source>
</reference>
<gene>
    <name evidence="2" type="ORF">J4Q44_G00015880</name>
</gene>
<feature type="domain" description="NXPE C-terminal" evidence="1">
    <location>
        <begin position="1"/>
        <end position="55"/>
    </location>
</feature>